<name>A0A084QZP2_STAC4</name>
<keyword evidence="3" id="KW-1185">Reference proteome</keyword>
<protein>
    <submittedName>
        <fullName evidence="2">Uncharacterized protein</fullName>
    </submittedName>
</protein>
<gene>
    <name evidence="2" type="ORF">S40285_04599</name>
</gene>
<organism evidence="2 3">
    <name type="scientific">Stachybotrys chlorohalonatus (strain IBT 40285)</name>
    <dbReference type="NCBI Taxonomy" id="1283841"/>
    <lineage>
        <taxon>Eukaryota</taxon>
        <taxon>Fungi</taxon>
        <taxon>Dikarya</taxon>
        <taxon>Ascomycota</taxon>
        <taxon>Pezizomycotina</taxon>
        <taxon>Sordariomycetes</taxon>
        <taxon>Hypocreomycetidae</taxon>
        <taxon>Hypocreales</taxon>
        <taxon>Stachybotryaceae</taxon>
        <taxon>Stachybotrys</taxon>
    </lineage>
</organism>
<evidence type="ECO:0000256" key="1">
    <source>
        <dbReference type="SAM" id="SignalP"/>
    </source>
</evidence>
<dbReference type="STRING" id="1283841.A0A084QZP2"/>
<proteinExistence type="predicted"/>
<reference evidence="2 3" key="1">
    <citation type="journal article" date="2014" name="BMC Genomics">
        <title>Comparative genome sequencing reveals chemotype-specific gene clusters in the toxigenic black mold Stachybotrys.</title>
        <authorList>
            <person name="Semeiks J."/>
            <person name="Borek D."/>
            <person name="Otwinowski Z."/>
            <person name="Grishin N.V."/>
        </authorList>
    </citation>
    <scope>NUCLEOTIDE SEQUENCE [LARGE SCALE GENOMIC DNA]</scope>
    <source>
        <strain evidence="2 3">IBT 40285</strain>
    </source>
</reference>
<dbReference type="AlphaFoldDB" id="A0A084QZP2"/>
<feature type="signal peptide" evidence="1">
    <location>
        <begin position="1"/>
        <end position="18"/>
    </location>
</feature>
<dbReference type="OrthoDB" id="5132818at2759"/>
<dbReference type="Proteomes" id="UP000028524">
    <property type="component" value="Unassembled WGS sequence"/>
</dbReference>
<dbReference type="InParanoid" id="A0A084QZP2"/>
<dbReference type="OMA" id="TVYNEHI"/>
<sequence length="288" mass="31278">MLFHNCLAASLFSWLVLAQNNTGEANCPQAIEDLVDDDLTFNSSGTTPVAFLGQDLWHLSLAYEFQLARNTSIVRDTSSWANQFAFLSVPESLFDSNDSDEFQICYYQLDGINATSDSDALDSCDGVLSEECRDAILEAPLPIDGSCPSITISNDCGGPARLWTSAPFNFSRPECTVDSLPDVILPNDYRTLQVMSQGLLISPEEETFYEAYDLLVRQSLPVLLTARIPGVSSNTTTALACLSADEIVDGSREPEGEFPPSSAVTLGTSRAMVYSVALATVVFYVLAF</sequence>
<evidence type="ECO:0000313" key="2">
    <source>
        <dbReference type="EMBL" id="KFA69427.1"/>
    </source>
</evidence>
<feature type="chain" id="PRO_5001780005" evidence="1">
    <location>
        <begin position="19"/>
        <end position="288"/>
    </location>
</feature>
<dbReference type="EMBL" id="KL659480">
    <property type="protein sequence ID" value="KFA69427.1"/>
    <property type="molecule type" value="Genomic_DNA"/>
</dbReference>
<accession>A0A084QZP2</accession>
<keyword evidence="1" id="KW-0732">Signal</keyword>
<dbReference type="HOGENOM" id="CLU_082155_0_0_1"/>
<evidence type="ECO:0000313" key="3">
    <source>
        <dbReference type="Proteomes" id="UP000028524"/>
    </source>
</evidence>